<sequence>MSKKTGKKTVFPNFSLFKSKSPAPFSNTIPTTVEARSKTPNVESNSPHVSPEKSQSKGPTPVPSPRKRHLFSRGNQTRRSFCAFEEKNDPTGDSDMMMLFALKDLIGVGSTDAEKMRSAMLQIKLMFEHPSDPLVFTAVRDVVRPNKRFITKESLYYIIMDSVNSELGKIYDCWSSLALPLEVWTTKFSSYNITETCVCEGLFHIESDGRSVSHLTDLDQYEIVNREADFTFFKQFFYTNPLSKYYVYKNSATILCYQETNSLYYVMSFKANGLHRFVLSMELSPVKWYSTKTQTTEKPIRIKTNQTLLDQMVRLESQMIVKTYKIGVLYSTPGQQNEDEMYANTQCSDAFWKFMDLIAVKKEQKNWGRFCGGLDNTSGTTGEYFYFTVMDNYLYEIVYHVAPLLPDNKTTQKLERKRHVGNDVVVVVFKEMSDSTDTFNPNSISSHLNHIFIVVTPEKNDATNERYKINVVCKEAVVPFPPFLKDRWYPHNETTKNFISKKIVNGERTCMLCGVFVNNSVRSTERMIGHIINSSLSSE</sequence>
<evidence type="ECO:0000259" key="3">
    <source>
        <dbReference type="PROSITE" id="PS50085"/>
    </source>
</evidence>
<reference evidence="4 5" key="1">
    <citation type="submission" date="2012-10" db="EMBL/GenBank/DDBJ databases">
        <authorList>
            <person name="Zafar N."/>
            <person name="Inman J."/>
            <person name="Hall N."/>
            <person name="Lorenzi H."/>
            <person name="Caler E."/>
        </authorList>
    </citation>
    <scope>NUCLEOTIDE SEQUENCE [LARGE SCALE GENOMIC DNA]</scope>
    <source>
        <strain evidence="4 5">IP1</strain>
    </source>
</reference>
<evidence type="ECO:0000313" key="5">
    <source>
        <dbReference type="Proteomes" id="UP000014680"/>
    </source>
</evidence>
<dbReference type="InterPro" id="IPR050989">
    <property type="entry name" value="Rap1_Ran_GAP"/>
</dbReference>
<feature type="region of interest" description="Disordered" evidence="2">
    <location>
        <begin position="1"/>
        <end position="72"/>
    </location>
</feature>
<organism evidence="4 5">
    <name type="scientific">Entamoeba invadens IP1</name>
    <dbReference type="NCBI Taxonomy" id="370355"/>
    <lineage>
        <taxon>Eukaryota</taxon>
        <taxon>Amoebozoa</taxon>
        <taxon>Evosea</taxon>
        <taxon>Archamoebae</taxon>
        <taxon>Mastigamoebida</taxon>
        <taxon>Entamoebidae</taxon>
        <taxon>Entamoeba</taxon>
    </lineage>
</organism>
<dbReference type="OrthoDB" id="2499658at2759"/>
<dbReference type="OMA" id="YNITETC"/>
<protein>
    <submittedName>
        <fullName evidence="4">Rap GTPase-activating protein, putative</fullName>
    </submittedName>
</protein>
<dbReference type="PROSITE" id="PS50085">
    <property type="entry name" value="RAPGAP"/>
    <property type="match status" value="1"/>
</dbReference>
<dbReference type="InterPro" id="IPR035974">
    <property type="entry name" value="Rap/Ran-GAP_sf"/>
</dbReference>
<gene>
    <name evidence="4" type="ORF">EIN_492670</name>
</gene>
<dbReference type="PANTHER" id="PTHR15711:SF22">
    <property type="entry name" value="RAP-GAP DOMAIN-CONTAINING PROTEIN"/>
    <property type="match status" value="1"/>
</dbReference>
<dbReference type="GO" id="GO:0005737">
    <property type="term" value="C:cytoplasm"/>
    <property type="evidence" value="ECO:0007669"/>
    <property type="project" value="TreeGrafter"/>
</dbReference>
<proteinExistence type="predicted"/>
<dbReference type="RefSeq" id="XP_004255769.1">
    <property type="nucleotide sequence ID" value="XM_004255721.1"/>
</dbReference>
<feature type="domain" description="Rap-GAP" evidence="3">
    <location>
        <begin position="312"/>
        <end position="531"/>
    </location>
</feature>
<dbReference type="GO" id="GO:0005096">
    <property type="term" value="F:GTPase activator activity"/>
    <property type="evidence" value="ECO:0007669"/>
    <property type="project" value="UniProtKB-KW"/>
</dbReference>
<dbReference type="KEGG" id="eiv:EIN_492670"/>
<dbReference type="VEuPathDB" id="AmoebaDB:EIN_492670"/>
<dbReference type="PANTHER" id="PTHR15711">
    <property type="entry name" value="RAP GTPASE-ACTIVATING PROTEIN"/>
    <property type="match status" value="1"/>
</dbReference>
<keyword evidence="1" id="KW-0343">GTPase activation</keyword>
<dbReference type="SUPFAM" id="SSF111347">
    <property type="entry name" value="Rap/Ran-GAP"/>
    <property type="match status" value="1"/>
</dbReference>
<evidence type="ECO:0000256" key="2">
    <source>
        <dbReference type="SAM" id="MobiDB-lite"/>
    </source>
</evidence>
<dbReference type="EMBL" id="KB206684">
    <property type="protein sequence ID" value="ELP88998.1"/>
    <property type="molecule type" value="Genomic_DNA"/>
</dbReference>
<accession>A0A0A1U430</accession>
<feature type="compositionally biased region" description="Polar residues" evidence="2">
    <location>
        <begin position="38"/>
        <end position="49"/>
    </location>
</feature>
<name>A0A0A1U430_ENTIV</name>
<dbReference type="AlphaFoldDB" id="A0A0A1U430"/>
<dbReference type="InterPro" id="IPR000331">
    <property type="entry name" value="Rap/Ran_GAP_dom"/>
</dbReference>
<dbReference type="Gene3D" id="3.40.50.11210">
    <property type="entry name" value="Rap/Ran-GAP"/>
    <property type="match status" value="1"/>
</dbReference>
<keyword evidence="5" id="KW-1185">Reference proteome</keyword>
<dbReference type="Pfam" id="PF02145">
    <property type="entry name" value="Rap_GAP"/>
    <property type="match status" value="1"/>
</dbReference>
<dbReference type="GeneID" id="14887963"/>
<dbReference type="Proteomes" id="UP000014680">
    <property type="component" value="Unassembled WGS sequence"/>
</dbReference>
<evidence type="ECO:0000313" key="4">
    <source>
        <dbReference type="EMBL" id="ELP88998.1"/>
    </source>
</evidence>
<dbReference type="GO" id="GO:0051056">
    <property type="term" value="P:regulation of small GTPase mediated signal transduction"/>
    <property type="evidence" value="ECO:0007669"/>
    <property type="project" value="InterPro"/>
</dbReference>
<evidence type="ECO:0000256" key="1">
    <source>
        <dbReference type="ARBA" id="ARBA00022468"/>
    </source>
</evidence>